<feature type="domain" description="Alcohol dehydrogenase-like N-terminal" evidence="3">
    <location>
        <begin position="24"/>
        <end position="130"/>
    </location>
</feature>
<evidence type="ECO:0000313" key="4">
    <source>
        <dbReference type="EMBL" id="AWM40806.1"/>
    </source>
</evidence>
<evidence type="ECO:0000256" key="1">
    <source>
        <dbReference type="ARBA" id="ARBA00023002"/>
    </source>
</evidence>
<dbReference type="SUPFAM" id="SSF50129">
    <property type="entry name" value="GroES-like"/>
    <property type="match status" value="1"/>
</dbReference>
<evidence type="ECO:0000259" key="2">
    <source>
        <dbReference type="Pfam" id="PF00107"/>
    </source>
</evidence>
<dbReference type="OrthoDB" id="239596at2"/>
<dbReference type="EMBL" id="CP025958">
    <property type="protein sequence ID" value="AWM40806.1"/>
    <property type="molecule type" value="Genomic_DNA"/>
</dbReference>
<dbReference type="InterPro" id="IPR036291">
    <property type="entry name" value="NAD(P)-bd_dom_sf"/>
</dbReference>
<dbReference type="SUPFAM" id="SSF51735">
    <property type="entry name" value="NAD(P)-binding Rossmann-fold domains"/>
    <property type="match status" value="1"/>
</dbReference>
<dbReference type="GO" id="GO:0016491">
    <property type="term" value="F:oxidoreductase activity"/>
    <property type="evidence" value="ECO:0007669"/>
    <property type="project" value="UniProtKB-KW"/>
</dbReference>
<gene>
    <name evidence="4" type="ORF">C1280_30005</name>
</gene>
<keyword evidence="1" id="KW-0560">Oxidoreductase</keyword>
<dbReference type="Gene3D" id="3.40.50.720">
    <property type="entry name" value="NAD(P)-binding Rossmann-like Domain"/>
    <property type="match status" value="1"/>
</dbReference>
<dbReference type="Pfam" id="PF00107">
    <property type="entry name" value="ADH_zinc_N"/>
    <property type="match status" value="1"/>
</dbReference>
<dbReference type="RefSeq" id="WP_010042232.1">
    <property type="nucleotide sequence ID" value="NZ_CP025958.1"/>
</dbReference>
<protein>
    <submittedName>
        <fullName evidence="4">L-iditol 2-dehydrogenase</fullName>
    </submittedName>
</protein>
<dbReference type="InterPro" id="IPR011032">
    <property type="entry name" value="GroES-like_sf"/>
</dbReference>
<name>A0A2Z3HAU5_9BACT</name>
<dbReference type="PANTHER" id="PTHR43401">
    <property type="entry name" value="L-THREONINE 3-DEHYDROGENASE"/>
    <property type="match status" value="1"/>
</dbReference>
<sequence>MKAIQLEQPKAFREIDLPEPPAPGPGDAVVRVSRVGVCGTDYSGYLGKMPFFSYPRIPGHELGVEVVAVGEGVTNVKVGDRAAVEPYINCQKCYSCARGHSNCCENHQTLGVHVDGGLRPRFTVPARKLHTSAKLTFEQLALVETLGIGLHAINRANPRADETVFVIGAGPIGLSVIEFAKLAGARVVVMDLNEQRLAFVREKMGVTDTILSSGNLEADIKTFTDLTGGKLGNVVVDATGSARSMNAAYNFVGFAGRLVWVGITQDQLGFTQPLMHRREMTFLASRNALPHEFIRIIRLIEGGMLSTDPWVTHRAPIAGLIDVFPTWLKPETGVVKAMVEVS</sequence>
<evidence type="ECO:0000313" key="5">
    <source>
        <dbReference type="Proteomes" id="UP000245802"/>
    </source>
</evidence>
<organism evidence="4 5">
    <name type="scientific">Gemmata obscuriglobus</name>
    <dbReference type="NCBI Taxonomy" id="114"/>
    <lineage>
        <taxon>Bacteria</taxon>
        <taxon>Pseudomonadati</taxon>
        <taxon>Planctomycetota</taxon>
        <taxon>Planctomycetia</taxon>
        <taxon>Gemmatales</taxon>
        <taxon>Gemmataceae</taxon>
        <taxon>Gemmata</taxon>
    </lineage>
</organism>
<dbReference type="InterPro" id="IPR013149">
    <property type="entry name" value="ADH-like_C"/>
</dbReference>
<evidence type="ECO:0000259" key="3">
    <source>
        <dbReference type="Pfam" id="PF08240"/>
    </source>
</evidence>
<dbReference type="Pfam" id="PF08240">
    <property type="entry name" value="ADH_N"/>
    <property type="match status" value="1"/>
</dbReference>
<dbReference type="InterPro" id="IPR050129">
    <property type="entry name" value="Zn_alcohol_dh"/>
</dbReference>
<keyword evidence="5" id="KW-1185">Reference proteome</keyword>
<accession>A0A2Z3HAU5</accession>
<dbReference type="InterPro" id="IPR013154">
    <property type="entry name" value="ADH-like_N"/>
</dbReference>
<proteinExistence type="predicted"/>
<dbReference type="Gene3D" id="3.90.180.10">
    <property type="entry name" value="Medium-chain alcohol dehydrogenases, catalytic domain"/>
    <property type="match status" value="1"/>
</dbReference>
<dbReference type="AlphaFoldDB" id="A0A2Z3HAU5"/>
<feature type="domain" description="Alcohol dehydrogenase-like C-terminal" evidence="2">
    <location>
        <begin position="171"/>
        <end position="301"/>
    </location>
</feature>
<dbReference type="CDD" id="cd08261">
    <property type="entry name" value="Zn_ADH7"/>
    <property type="match status" value="1"/>
</dbReference>
<dbReference type="Proteomes" id="UP000245802">
    <property type="component" value="Chromosome"/>
</dbReference>
<dbReference type="KEGG" id="gog:C1280_30005"/>
<dbReference type="PANTHER" id="PTHR43401:SF2">
    <property type="entry name" value="L-THREONINE 3-DEHYDROGENASE"/>
    <property type="match status" value="1"/>
</dbReference>
<reference evidence="4 5" key="1">
    <citation type="submission" date="2018-01" db="EMBL/GenBank/DDBJ databases">
        <title>G. obscuriglobus.</title>
        <authorList>
            <person name="Franke J."/>
            <person name="Blomberg W."/>
            <person name="Selmecki A."/>
        </authorList>
    </citation>
    <scope>NUCLEOTIDE SEQUENCE [LARGE SCALE GENOMIC DNA]</scope>
    <source>
        <strain evidence="4 5">DSM 5831</strain>
    </source>
</reference>